<keyword evidence="2" id="KW-1185">Reference proteome</keyword>
<sequence length="91" mass="9813">MPTLNLAVPSRAAVGNTPRACMKLLCRMSTWLVAAPGTFASSASNVTTRPLEKRKLTSRYGHGGSVFQLGPDESLHVRPPSMQAPRRKPVV</sequence>
<protein>
    <submittedName>
        <fullName evidence="1">Uncharacterized protein</fullName>
    </submittedName>
</protein>
<evidence type="ECO:0000313" key="1">
    <source>
        <dbReference type="EMBL" id="KAH7917001.1"/>
    </source>
</evidence>
<accession>A0ACB8ATW8</accession>
<gene>
    <name evidence="1" type="ORF">BV22DRAFT_1135795</name>
</gene>
<dbReference type="Proteomes" id="UP000790709">
    <property type="component" value="Unassembled WGS sequence"/>
</dbReference>
<name>A0ACB8ATW8_9AGAM</name>
<comment type="caution">
    <text evidence="1">The sequence shown here is derived from an EMBL/GenBank/DDBJ whole genome shotgun (WGS) entry which is preliminary data.</text>
</comment>
<dbReference type="EMBL" id="MU267364">
    <property type="protein sequence ID" value="KAH7917001.1"/>
    <property type="molecule type" value="Genomic_DNA"/>
</dbReference>
<organism evidence="1 2">
    <name type="scientific">Leucogyrophana mollusca</name>
    <dbReference type="NCBI Taxonomy" id="85980"/>
    <lineage>
        <taxon>Eukaryota</taxon>
        <taxon>Fungi</taxon>
        <taxon>Dikarya</taxon>
        <taxon>Basidiomycota</taxon>
        <taxon>Agaricomycotina</taxon>
        <taxon>Agaricomycetes</taxon>
        <taxon>Agaricomycetidae</taxon>
        <taxon>Boletales</taxon>
        <taxon>Boletales incertae sedis</taxon>
        <taxon>Leucogyrophana</taxon>
    </lineage>
</organism>
<evidence type="ECO:0000313" key="2">
    <source>
        <dbReference type="Proteomes" id="UP000790709"/>
    </source>
</evidence>
<reference evidence="1" key="1">
    <citation type="journal article" date="2021" name="New Phytol.">
        <title>Evolutionary innovations through gain and loss of genes in the ectomycorrhizal Boletales.</title>
        <authorList>
            <person name="Wu G."/>
            <person name="Miyauchi S."/>
            <person name="Morin E."/>
            <person name="Kuo A."/>
            <person name="Drula E."/>
            <person name="Varga T."/>
            <person name="Kohler A."/>
            <person name="Feng B."/>
            <person name="Cao Y."/>
            <person name="Lipzen A."/>
            <person name="Daum C."/>
            <person name="Hundley H."/>
            <person name="Pangilinan J."/>
            <person name="Johnson J."/>
            <person name="Barry K."/>
            <person name="LaButti K."/>
            <person name="Ng V."/>
            <person name="Ahrendt S."/>
            <person name="Min B."/>
            <person name="Choi I.G."/>
            <person name="Park H."/>
            <person name="Plett J.M."/>
            <person name="Magnuson J."/>
            <person name="Spatafora J.W."/>
            <person name="Nagy L.G."/>
            <person name="Henrissat B."/>
            <person name="Grigoriev I.V."/>
            <person name="Yang Z.L."/>
            <person name="Xu J."/>
            <person name="Martin F.M."/>
        </authorList>
    </citation>
    <scope>NUCLEOTIDE SEQUENCE</scope>
    <source>
        <strain evidence="1">KUC20120723A-06</strain>
    </source>
</reference>
<proteinExistence type="predicted"/>